<evidence type="ECO:0008006" key="4">
    <source>
        <dbReference type="Google" id="ProtNLM"/>
    </source>
</evidence>
<accession>A0A261FJJ9</accession>
<feature type="region of interest" description="Disordered" evidence="1">
    <location>
        <begin position="128"/>
        <end position="168"/>
    </location>
</feature>
<proteinExistence type="predicted"/>
<keyword evidence="3" id="KW-1185">Reference proteome</keyword>
<dbReference type="RefSeq" id="WP_094661682.1">
    <property type="nucleotide sequence ID" value="NZ_MWWV01000001.1"/>
</dbReference>
<dbReference type="AlphaFoldDB" id="A0A261FJJ9"/>
<dbReference type="Gene3D" id="2.40.50.140">
    <property type="entry name" value="Nucleic acid-binding proteins"/>
    <property type="match status" value="1"/>
</dbReference>
<dbReference type="SUPFAM" id="SSF50249">
    <property type="entry name" value="Nucleic acid-binding proteins"/>
    <property type="match status" value="1"/>
</dbReference>
<dbReference type="InterPro" id="IPR012340">
    <property type="entry name" value="NA-bd_OB-fold"/>
</dbReference>
<sequence>MGAVKTVLMVEGNLARDPRFWRSDGSRPAFLSFTILHTARVRDESGGWVDGRTTGVDVTFSGAGAERMHDRMESAPGVFVRGARVVALGDVADVPNAWIGSNGEAGASLRLLGYRIFPDQLVNQARRARRDMATEADARPSDVAGPGARTVAVEDPGGGDDFDPWADD</sequence>
<dbReference type="EMBL" id="MWWV01000001">
    <property type="protein sequence ID" value="OZG59341.1"/>
    <property type="molecule type" value="Genomic_DNA"/>
</dbReference>
<gene>
    <name evidence="2" type="ORF">BTIS_0072</name>
</gene>
<organism evidence="2 3">
    <name type="scientific">Bifidobacterium tissieri</name>
    <dbReference type="NCBI Taxonomy" id="1630162"/>
    <lineage>
        <taxon>Bacteria</taxon>
        <taxon>Bacillati</taxon>
        <taxon>Actinomycetota</taxon>
        <taxon>Actinomycetes</taxon>
        <taxon>Bifidobacteriales</taxon>
        <taxon>Bifidobacteriaceae</taxon>
        <taxon>Bifidobacterium</taxon>
    </lineage>
</organism>
<feature type="compositionally biased region" description="Basic and acidic residues" evidence="1">
    <location>
        <begin position="130"/>
        <end position="140"/>
    </location>
</feature>
<dbReference type="Proteomes" id="UP000216444">
    <property type="component" value="Unassembled WGS sequence"/>
</dbReference>
<protein>
    <recommendedName>
        <fullName evidence="4">Single-stranded DNA-binding protein</fullName>
    </recommendedName>
</protein>
<comment type="caution">
    <text evidence="2">The sequence shown here is derived from an EMBL/GenBank/DDBJ whole genome shotgun (WGS) entry which is preliminary data.</text>
</comment>
<feature type="compositionally biased region" description="Acidic residues" evidence="1">
    <location>
        <begin position="157"/>
        <end position="168"/>
    </location>
</feature>
<name>A0A261FJJ9_9BIFI</name>
<evidence type="ECO:0000313" key="2">
    <source>
        <dbReference type="EMBL" id="OZG59341.1"/>
    </source>
</evidence>
<evidence type="ECO:0000313" key="3">
    <source>
        <dbReference type="Proteomes" id="UP000216444"/>
    </source>
</evidence>
<evidence type="ECO:0000256" key="1">
    <source>
        <dbReference type="SAM" id="MobiDB-lite"/>
    </source>
</evidence>
<reference evidence="2 3" key="1">
    <citation type="journal article" date="2017" name="BMC Genomics">
        <title>Comparative genomic and phylogenomic analyses of the Bifidobacteriaceae family.</title>
        <authorList>
            <person name="Lugli G.A."/>
            <person name="Milani C."/>
            <person name="Turroni F."/>
            <person name="Duranti S."/>
            <person name="Mancabelli L."/>
            <person name="Mangifesta M."/>
            <person name="Ferrario C."/>
            <person name="Modesto M."/>
            <person name="Mattarelli P."/>
            <person name="Jiri K."/>
            <person name="van Sinderen D."/>
            <person name="Ventura M."/>
        </authorList>
    </citation>
    <scope>NUCLEOTIDE SEQUENCE [LARGE SCALE GENOMIC DNA]</scope>
    <source>
        <strain evidence="2 3">DSM 100201</strain>
    </source>
</reference>